<evidence type="ECO:0000256" key="10">
    <source>
        <dbReference type="ARBA" id="ARBA00023121"/>
    </source>
</evidence>
<feature type="domain" description="V-ATPase proteolipid subunit C-like" evidence="14">
    <location>
        <begin position="102"/>
        <end position="161"/>
    </location>
</feature>
<evidence type="ECO:0000256" key="2">
    <source>
        <dbReference type="ARBA" id="ARBA00006704"/>
    </source>
</evidence>
<dbReference type="GO" id="GO:0008289">
    <property type="term" value="F:lipid binding"/>
    <property type="evidence" value="ECO:0007669"/>
    <property type="project" value="UniProtKB-KW"/>
</dbReference>
<dbReference type="GO" id="GO:0015078">
    <property type="term" value="F:proton transmembrane transporter activity"/>
    <property type="evidence" value="ECO:0007669"/>
    <property type="project" value="InterPro"/>
</dbReference>
<comment type="similarity">
    <text evidence="2 13">Belongs to the ATPase C chain family.</text>
</comment>
<protein>
    <recommendedName>
        <fullName evidence="3">ATP synthase subunit 9, mitochondrial</fullName>
    </recommendedName>
    <alternativeName>
        <fullName evidence="12">Lipid-binding protein</fullName>
    </alternativeName>
</protein>
<accession>A0A6A6HB00</accession>
<dbReference type="PANTHER" id="PTHR10031:SF13">
    <property type="entry name" value="ATP SYNTHASE SUBUNIT 9, MITOCHONDRIAL"/>
    <property type="match status" value="1"/>
</dbReference>
<dbReference type="HAMAP" id="MF_01396">
    <property type="entry name" value="ATP_synth_c_bact"/>
    <property type="match status" value="1"/>
</dbReference>
<organism evidence="15 16">
    <name type="scientific">Viridothelium virens</name>
    <name type="common">Speckled blister lichen</name>
    <name type="synonym">Trypethelium virens</name>
    <dbReference type="NCBI Taxonomy" id="1048519"/>
    <lineage>
        <taxon>Eukaryota</taxon>
        <taxon>Fungi</taxon>
        <taxon>Dikarya</taxon>
        <taxon>Ascomycota</taxon>
        <taxon>Pezizomycotina</taxon>
        <taxon>Dothideomycetes</taxon>
        <taxon>Dothideomycetes incertae sedis</taxon>
        <taxon>Trypetheliales</taxon>
        <taxon>Trypetheliaceae</taxon>
        <taxon>Viridothelium</taxon>
    </lineage>
</organism>
<keyword evidence="6 13" id="KW-0812">Transmembrane</keyword>
<dbReference type="Proteomes" id="UP000800092">
    <property type="component" value="Unassembled WGS sequence"/>
</dbReference>
<dbReference type="Gene3D" id="1.20.20.10">
    <property type="entry name" value="F1F0 ATP synthase subunit C"/>
    <property type="match status" value="1"/>
</dbReference>
<proteinExistence type="inferred from homology"/>
<dbReference type="GO" id="GO:0045259">
    <property type="term" value="C:proton-transporting ATP synthase complex"/>
    <property type="evidence" value="ECO:0007669"/>
    <property type="project" value="UniProtKB-KW"/>
</dbReference>
<dbReference type="InterPro" id="IPR035921">
    <property type="entry name" value="F/V-ATP_Csub_sf"/>
</dbReference>
<keyword evidence="10 13" id="KW-0446">Lipid-binding</keyword>
<evidence type="ECO:0000259" key="14">
    <source>
        <dbReference type="Pfam" id="PF00137"/>
    </source>
</evidence>
<keyword evidence="11 13" id="KW-0472">Membrane</keyword>
<dbReference type="PRINTS" id="PR00124">
    <property type="entry name" value="ATPASEC"/>
</dbReference>
<evidence type="ECO:0000256" key="12">
    <source>
        <dbReference type="ARBA" id="ARBA00030961"/>
    </source>
</evidence>
<keyword evidence="9 13" id="KW-0406">Ion transport</keyword>
<evidence type="ECO:0000256" key="7">
    <source>
        <dbReference type="ARBA" id="ARBA00022781"/>
    </source>
</evidence>
<dbReference type="GO" id="GO:0031966">
    <property type="term" value="C:mitochondrial membrane"/>
    <property type="evidence" value="ECO:0007669"/>
    <property type="project" value="UniProtKB-SubCell"/>
</dbReference>
<dbReference type="Pfam" id="PF00137">
    <property type="entry name" value="ATP-synt_C"/>
    <property type="match status" value="1"/>
</dbReference>
<dbReference type="InterPro" id="IPR000454">
    <property type="entry name" value="ATP_synth_F0_csu"/>
</dbReference>
<keyword evidence="16" id="KW-1185">Reference proteome</keyword>
<comment type="subcellular location">
    <subcellularLocation>
        <location evidence="1">Mitochondrion membrane</location>
        <topology evidence="1">Multi-pass membrane protein</topology>
    </subcellularLocation>
</comment>
<sequence length="165" mass="17246">MAAARVFAPRMASTVTSTSMRAARPMLQTGSKLQGATTQRGFSGLAQSLSTKPSTPFQSVKRAQPSSLLRNALPQAGRQLARRPYSSEMATALVEVSRNLGMGGAAIGLSGAGVGIGLVFAALIQGTARNPSVRGQLFQYAILGFAFCEAIGLFTLMVSMMAKFI</sequence>
<dbReference type="GO" id="GO:0015986">
    <property type="term" value="P:proton motive force-driven ATP synthesis"/>
    <property type="evidence" value="ECO:0007669"/>
    <property type="project" value="InterPro"/>
</dbReference>
<gene>
    <name evidence="15" type="ORF">EV356DRAFT_532214</name>
</gene>
<keyword evidence="4 13" id="KW-0813">Transport</keyword>
<name>A0A6A6HB00_VIRVR</name>
<dbReference type="GO" id="GO:0033177">
    <property type="term" value="C:proton-transporting two-sector ATPase complex, proton-transporting domain"/>
    <property type="evidence" value="ECO:0007669"/>
    <property type="project" value="InterPro"/>
</dbReference>
<evidence type="ECO:0000313" key="15">
    <source>
        <dbReference type="EMBL" id="KAF2235212.1"/>
    </source>
</evidence>
<dbReference type="InterPro" id="IPR038662">
    <property type="entry name" value="ATP_synth_F0_csu_sf"/>
</dbReference>
<evidence type="ECO:0000256" key="9">
    <source>
        <dbReference type="ARBA" id="ARBA00023065"/>
    </source>
</evidence>
<feature type="transmembrane region" description="Helical" evidence="13">
    <location>
        <begin position="137"/>
        <end position="158"/>
    </location>
</feature>
<feature type="transmembrane region" description="Helical" evidence="13">
    <location>
        <begin position="105"/>
        <end position="125"/>
    </location>
</feature>
<evidence type="ECO:0000256" key="4">
    <source>
        <dbReference type="ARBA" id="ARBA00022448"/>
    </source>
</evidence>
<dbReference type="CDD" id="cd18182">
    <property type="entry name" value="ATP-synt_Fo_c_ATP5G3"/>
    <property type="match status" value="1"/>
</dbReference>
<evidence type="ECO:0000313" key="16">
    <source>
        <dbReference type="Proteomes" id="UP000800092"/>
    </source>
</evidence>
<dbReference type="PANTHER" id="PTHR10031">
    <property type="entry name" value="ATP SYNTHASE LIPID-BINDING PROTEIN, MITOCHONDRIAL"/>
    <property type="match status" value="1"/>
</dbReference>
<keyword evidence="7 13" id="KW-0375">Hydrogen ion transport</keyword>
<evidence type="ECO:0000256" key="11">
    <source>
        <dbReference type="ARBA" id="ARBA00023136"/>
    </source>
</evidence>
<reference evidence="15" key="1">
    <citation type="journal article" date="2020" name="Stud. Mycol.">
        <title>101 Dothideomycetes genomes: a test case for predicting lifestyles and emergence of pathogens.</title>
        <authorList>
            <person name="Haridas S."/>
            <person name="Albert R."/>
            <person name="Binder M."/>
            <person name="Bloem J."/>
            <person name="Labutti K."/>
            <person name="Salamov A."/>
            <person name="Andreopoulos B."/>
            <person name="Baker S."/>
            <person name="Barry K."/>
            <person name="Bills G."/>
            <person name="Bluhm B."/>
            <person name="Cannon C."/>
            <person name="Castanera R."/>
            <person name="Culley D."/>
            <person name="Daum C."/>
            <person name="Ezra D."/>
            <person name="Gonzalez J."/>
            <person name="Henrissat B."/>
            <person name="Kuo A."/>
            <person name="Liang C."/>
            <person name="Lipzen A."/>
            <person name="Lutzoni F."/>
            <person name="Magnuson J."/>
            <person name="Mondo S."/>
            <person name="Nolan M."/>
            <person name="Ohm R."/>
            <person name="Pangilinan J."/>
            <person name="Park H.-J."/>
            <person name="Ramirez L."/>
            <person name="Alfaro M."/>
            <person name="Sun H."/>
            <person name="Tritt A."/>
            <person name="Yoshinaga Y."/>
            <person name="Zwiers L.-H."/>
            <person name="Turgeon B."/>
            <person name="Goodwin S."/>
            <person name="Spatafora J."/>
            <person name="Crous P."/>
            <person name="Grigoriev I."/>
        </authorList>
    </citation>
    <scope>NUCLEOTIDE SEQUENCE</scope>
    <source>
        <strain evidence="15">Tuck. ex Michener</strain>
    </source>
</reference>
<dbReference type="EMBL" id="ML991793">
    <property type="protein sequence ID" value="KAF2235212.1"/>
    <property type="molecule type" value="Genomic_DNA"/>
</dbReference>
<keyword evidence="8 13" id="KW-1133">Transmembrane helix</keyword>
<dbReference type="PROSITE" id="PS00605">
    <property type="entry name" value="ATPASE_C"/>
    <property type="match status" value="1"/>
</dbReference>
<dbReference type="OrthoDB" id="438052at2759"/>
<dbReference type="AlphaFoldDB" id="A0A6A6HB00"/>
<evidence type="ECO:0000256" key="1">
    <source>
        <dbReference type="ARBA" id="ARBA00004225"/>
    </source>
</evidence>
<evidence type="ECO:0000256" key="13">
    <source>
        <dbReference type="RuleBase" id="RU004221"/>
    </source>
</evidence>
<dbReference type="SUPFAM" id="SSF81333">
    <property type="entry name" value="F1F0 ATP synthase subunit C"/>
    <property type="match status" value="1"/>
</dbReference>
<evidence type="ECO:0000256" key="8">
    <source>
        <dbReference type="ARBA" id="ARBA00022989"/>
    </source>
</evidence>
<evidence type="ECO:0000256" key="3">
    <source>
        <dbReference type="ARBA" id="ARBA00019317"/>
    </source>
</evidence>
<keyword evidence="5" id="KW-0138">CF(0)</keyword>
<dbReference type="InterPro" id="IPR002379">
    <property type="entry name" value="ATPase_proteolipid_c-like_dom"/>
</dbReference>
<evidence type="ECO:0000256" key="6">
    <source>
        <dbReference type="ARBA" id="ARBA00022692"/>
    </source>
</evidence>
<dbReference type="InterPro" id="IPR020537">
    <property type="entry name" value="ATP_synth_F0_csu_DDCD_BS"/>
</dbReference>
<evidence type="ECO:0000256" key="5">
    <source>
        <dbReference type="ARBA" id="ARBA00022547"/>
    </source>
</evidence>
<dbReference type="FunFam" id="1.20.20.10:FF:000008">
    <property type="entry name" value="ATPase subunit 9 homolog"/>
    <property type="match status" value="1"/>
</dbReference>